<feature type="compositionally biased region" description="Polar residues" evidence="1">
    <location>
        <begin position="251"/>
        <end position="264"/>
    </location>
</feature>
<feature type="region of interest" description="Disordered" evidence="1">
    <location>
        <begin position="196"/>
        <end position="337"/>
    </location>
</feature>
<reference evidence="2 3" key="1">
    <citation type="journal article" date="2010" name="Cell">
        <title>The genome of Naegleria gruberi illuminates early eukaryotic versatility.</title>
        <authorList>
            <person name="Fritz-Laylin L.K."/>
            <person name="Prochnik S.E."/>
            <person name="Ginger M.L."/>
            <person name="Dacks J.B."/>
            <person name="Carpenter M.L."/>
            <person name="Field M.C."/>
            <person name="Kuo A."/>
            <person name="Paredez A."/>
            <person name="Chapman J."/>
            <person name="Pham J."/>
            <person name="Shu S."/>
            <person name="Neupane R."/>
            <person name="Cipriano M."/>
            <person name="Mancuso J."/>
            <person name="Tu H."/>
            <person name="Salamov A."/>
            <person name="Lindquist E."/>
            <person name="Shapiro H."/>
            <person name="Lucas S."/>
            <person name="Grigoriev I.V."/>
            <person name="Cande W.Z."/>
            <person name="Fulton C."/>
            <person name="Rokhsar D.S."/>
            <person name="Dawson S.C."/>
        </authorList>
    </citation>
    <scope>NUCLEOTIDE SEQUENCE [LARGE SCALE GENOMIC DNA]</scope>
    <source>
        <strain evidence="2 3">NEG-M</strain>
    </source>
</reference>
<organism evidence="3">
    <name type="scientific">Naegleria gruberi</name>
    <name type="common">Amoeba</name>
    <dbReference type="NCBI Taxonomy" id="5762"/>
    <lineage>
        <taxon>Eukaryota</taxon>
        <taxon>Discoba</taxon>
        <taxon>Heterolobosea</taxon>
        <taxon>Tetramitia</taxon>
        <taxon>Eutetramitia</taxon>
        <taxon>Vahlkampfiidae</taxon>
        <taxon>Naegleria</taxon>
    </lineage>
</organism>
<accession>D2VJB2</accession>
<sequence length="532" mass="59854">MSTFRFLDDDHTMISSYIKQFQKYIVNILDRYMFYGIDPILTYSIVNSSEYYNRNIVVMTDQLSSSSSSSTGSSGELLMERVINQYDIYHQLSNNNNSNNNNNNNIIITSSNSTLQQQIGSNAAIKIPTTNNSNNKSSKKSKHSSLQSNTSSNDQQQQQQEMIIIFTLNLNGFIFSETSPFSVHLLDNFTMLFNPSSSSSNQSSIPSFKPSSSFANRFSSNSSSSNNNNNNRNSSSNSSSNNNNNNTSNTWKQSMKLTSTSSSEYPLFDPSPVSASSSYNNNTNTNNTNNTNRIGSSHYSNSNSSSNSSSNNRNSNNSSNSSGNNSNGNGNSGGNSSGSSLFKSNCSDLDVHLDIFPNQFNRLDIVTSNNGNKKQEYSIQHWKDQVFRGYTFNSMKLYERNEHVLFDSIRICNLPILKLIIEKFENCFEGNEKLINFVNHENRNGITPLHLLHIIYGKILNSCKDLISHLEEKGANLNIYLISNYGNEQKLISTIENLDMNIWIHILSYRAFSMRSINSLCQIEYKQKNIKS</sequence>
<dbReference type="RefSeq" id="XP_002675753.1">
    <property type="nucleotide sequence ID" value="XM_002675707.1"/>
</dbReference>
<dbReference type="OrthoDB" id="10516908at2759"/>
<feature type="compositionally biased region" description="Low complexity" evidence="1">
    <location>
        <begin position="280"/>
        <end position="329"/>
    </location>
</feature>
<feature type="compositionally biased region" description="Low complexity" evidence="1">
    <location>
        <begin position="144"/>
        <end position="157"/>
    </location>
</feature>
<dbReference type="AlphaFoldDB" id="D2VJB2"/>
<dbReference type="EMBL" id="GG738876">
    <property type="protein sequence ID" value="EFC43009.1"/>
    <property type="molecule type" value="Genomic_DNA"/>
</dbReference>
<dbReference type="GeneID" id="8852983"/>
<name>D2VJB2_NAEGR</name>
<keyword evidence="3" id="KW-1185">Reference proteome</keyword>
<dbReference type="InParanoid" id="D2VJB2"/>
<dbReference type="KEGG" id="ngr:NAEGRDRAFT_68975"/>
<dbReference type="OMA" id="RIGSSHY"/>
<dbReference type="Proteomes" id="UP000006671">
    <property type="component" value="Unassembled WGS sequence"/>
</dbReference>
<evidence type="ECO:0000313" key="2">
    <source>
        <dbReference type="EMBL" id="EFC43009.1"/>
    </source>
</evidence>
<gene>
    <name evidence="2" type="ORF">NAEGRDRAFT_68975</name>
</gene>
<protein>
    <submittedName>
        <fullName evidence="2">Predicted protein</fullName>
    </submittedName>
</protein>
<feature type="region of interest" description="Disordered" evidence="1">
    <location>
        <begin position="124"/>
        <end position="157"/>
    </location>
</feature>
<dbReference type="VEuPathDB" id="AmoebaDB:NAEGRDRAFT_68975"/>
<evidence type="ECO:0000313" key="3">
    <source>
        <dbReference type="Proteomes" id="UP000006671"/>
    </source>
</evidence>
<proteinExistence type="predicted"/>
<evidence type="ECO:0000256" key="1">
    <source>
        <dbReference type="SAM" id="MobiDB-lite"/>
    </source>
</evidence>
<feature type="compositionally biased region" description="Low complexity" evidence="1">
    <location>
        <begin position="196"/>
        <end position="250"/>
    </location>
</feature>